<comment type="caution">
    <text evidence="2">The sequence shown here is derived from an EMBL/GenBank/DDBJ whole genome shotgun (WGS) entry which is preliminary data.</text>
</comment>
<proteinExistence type="predicted"/>
<keyword evidence="1" id="KW-0732">Signal</keyword>
<evidence type="ECO:0008006" key="4">
    <source>
        <dbReference type="Google" id="ProtNLM"/>
    </source>
</evidence>
<evidence type="ECO:0000256" key="1">
    <source>
        <dbReference type="SAM" id="SignalP"/>
    </source>
</evidence>
<name>A0ABQ5U5R8_9PROT</name>
<accession>A0ABQ5U5R8</accession>
<reference evidence="2" key="2">
    <citation type="submission" date="2023-01" db="EMBL/GenBank/DDBJ databases">
        <title>Draft genome sequence of Sneathiella chinensis strain NBRC 103408.</title>
        <authorList>
            <person name="Sun Q."/>
            <person name="Mori K."/>
        </authorList>
    </citation>
    <scope>NUCLEOTIDE SEQUENCE</scope>
    <source>
        <strain evidence="2">NBRC 103408</strain>
    </source>
</reference>
<evidence type="ECO:0000313" key="3">
    <source>
        <dbReference type="Proteomes" id="UP001161409"/>
    </source>
</evidence>
<dbReference type="InterPro" id="IPR007939">
    <property type="entry name" value="Cu-R_B_prcur"/>
</dbReference>
<sequence length="241" mass="26582">MRFASISCAALGALFTAAAPLTALAQTEPLVFYGLQMEQLEYRAGDAGQDLLVWDGDAFVGTDEVRLRWEGNGEYDLNADLFESATNQLSIQVPVSDFWDVKAGIRYDSPDGPDRWHGAVGISGLAPQWIEVDSSLYVSEKGDVSADLDLEYELLLTNYLTLIPSAEMSVAFSSDRERGVGSGLNSAEVGLRLSYDLWDRMLSPYVGVAYERYFGETADFIREEGDEADMFSIVFGARLMF</sequence>
<dbReference type="EMBL" id="BSNF01000008">
    <property type="protein sequence ID" value="GLQ07447.1"/>
    <property type="molecule type" value="Genomic_DNA"/>
</dbReference>
<dbReference type="RefSeq" id="WP_169561518.1">
    <property type="nucleotide sequence ID" value="NZ_BSNF01000008.1"/>
</dbReference>
<reference evidence="2" key="1">
    <citation type="journal article" date="2014" name="Int. J. Syst. Evol. Microbiol.">
        <title>Complete genome of a new Firmicutes species belonging to the dominant human colonic microbiota ('Ruminococcus bicirculans') reveals two chromosomes and a selective capacity to utilize plant glucans.</title>
        <authorList>
            <consortium name="NISC Comparative Sequencing Program"/>
            <person name="Wegmann U."/>
            <person name="Louis P."/>
            <person name="Goesmann A."/>
            <person name="Henrissat B."/>
            <person name="Duncan S.H."/>
            <person name="Flint H.J."/>
        </authorList>
    </citation>
    <scope>NUCLEOTIDE SEQUENCE</scope>
    <source>
        <strain evidence="2">NBRC 103408</strain>
    </source>
</reference>
<organism evidence="2 3">
    <name type="scientific">Sneathiella chinensis</name>
    <dbReference type="NCBI Taxonomy" id="349750"/>
    <lineage>
        <taxon>Bacteria</taxon>
        <taxon>Pseudomonadati</taxon>
        <taxon>Pseudomonadota</taxon>
        <taxon>Alphaproteobacteria</taxon>
        <taxon>Sneathiellales</taxon>
        <taxon>Sneathiellaceae</taxon>
        <taxon>Sneathiella</taxon>
    </lineage>
</organism>
<protein>
    <recommendedName>
        <fullName evidence="4">Copper resistance protein CopB</fullName>
    </recommendedName>
</protein>
<dbReference type="Proteomes" id="UP001161409">
    <property type="component" value="Unassembled WGS sequence"/>
</dbReference>
<feature type="signal peptide" evidence="1">
    <location>
        <begin position="1"/>
        <end position="25"/>
    </location>
</feature>
<gene>
    <name evidence="2" type="ORF">GCM10007924_26680</name>
</gene>
<feature type="chain" id="PRO_5046226472" description="Copper resistance protein CopB" evidence="1">
    <location>
        <begin position="26"/>
        <end position="241"/>
    </location>
</feature>
<dbReference type="Pfam" id="PF05275">
    <property type="entry name" value="CopB"/>
    <property type="match status" value="1"/>
</dbReference>
<keyword evidence="3" id="KW-1185">Reference proteome</keyword>
<evidence type="ECO:0000313" key="2">
    <source>
        <dbReference type="EMBL" id="GLQ07447.1"/>
    </source>
</evidence>